<comment type="caution">
    <text evidence="2">The sequence shown here is derived from an EMBL/GenBank/DDBJ whole genome shotgun (WGS) entry which is preliminary data.</text>
</comment>
<evidence type="ECO:0000256" key="1">
    <source>
        <dbReference type="SAM" id="MobiDB-lite"/>
    </source>
</evidence>
<organism evidence="2 3">
    <name type="scientific">Salix brachista</name>
    <dbReference type="NCBI Taxonomy" id="2182728"/>
    <lineage>
        <taxon>Eukaryota</taxon>
        <taxon>Viridiplantae</taxon>
        <taxon>Streptophyta</taxon>
        <taxon>Embryophyta</taxon>
        <taxon>Tracheophyta</taxon>
        <taxon>Spermatophyta</taxon>
        <taxon>Magnoliopsida</taxon>
        <taxon>eudicotyledons</taxon>
        <taxon>Gunneridae</taxon>
        <taxon>Pentapetalae</taxon>
        <taxon>rosids</taxon>
        <taxon>fabids</taxon>
        <taxon>Malpighiales</taxon>
        <taxon>Salicaceae</taxon>
        <taxon>Saliceae</taxon>
        <taxon>Salix</taxon>
    </lineage>
</organism>
<feature type="region of interest" description="Disordered" evidence="1">
    <location>
        <begin position="50"/>
        <end position="77"/>
    </location>
</feature>
<dbReference type="AlphaFoldDB" id="A0A5N5MEE3"/>
<evidence type="ECO:0000313" key="2">
    <source>
        <dbReference type="EMBL" id="KAB5552476.1"/>
    </source>
</evidence>
<evidence type="ECO:0000313" key="3">
    <source>
        <dbReference type="Proteomes" id="UP000326939"/>
    </source>
</evidence>
<gene>
    <name evidence="2" type="ORF">DKX38_009787</name>
</gene>
<accession>A0A5N5MEE3</accession>
<dbReference type="EMBL" id="VDCV01000006">
    <property type="protein sequence ID" value="KAB5552476.1"/>
    <property type="molecule type" value="Genomic_DNA"/>
</dbReference>
<protein>
    <submittedName>
        <fullName evidence="2">Uncharacterized protein</fullName>
    </submittedName>
</protein>
<sequence length="77" mass="8199">MVNPFFAPSSSNCSRAPATDVVLGARAVDFPSAIIPQILAPLLQLLPSDGGFPHTTTTSSSTLDYIRRRGQEEAKDP</sequence>
<keyword evidence="3" id="KW-1185">Reference proteome</keyword>
<feature type="compositionally biased region" description="Basic and acidic residues" evidence="1">
    <location>
        <begin position="65"/>
        <end position="77"/>
    </location>
</feature>
<reference evidence="3" key="1">
    <citation type="journal article" date="2019" name="Gigascience">
        <title>De novo genome assembly of the endangered Acer yangbiense, a plant species with extremely small populations endemic to Yunnan Province, China.</title>
        <authorList>
            <person name="Yang J."/>
            <person name="Wariss H.M."/>
            <person name="Tao L."/>
            <person name="Zhang R."/>
            <person name="Yun Q."/>
            <person name="Hollingsworth P."/>
            <person name="Dao Z."/>
            <person name="Luo G."/>
            <person name="Guo H."/>
            <person name="Ma Y."/>
            <person name="Sun W."/>
        </authorList>
    </citation>
    <scope>NUCLEOTIDE SEQUENCE [LARGE SCALE GENOMIC DNA]</scope>
    <source>
        <strain evidence="3">cv. br00</strain>
    </source>
</reference>
<dbReference type="Proteomes" id="UP000326939">
    <property type="component" value="Chromosome 6"/>
</dbReference>
<name>A0A5N5MEE3_9ROSI</name>
<feature type="compositionally biased region" description="Polar residues" evidence="1">
    <location>
        <begin position="54"/>
        <end position="63"/>
    </location>
</feature>
<proteinExistence type="predicted"/>